<dbReference type="Pfam" id="PF05729">
    <property type="entry name" value="NACHT"/>
    <property type="match status" value="1"/>
</dbReference>
<sequence>MGGHLSLVRSERRSSSLVGTVAVADYAHPDEDTRQQRRLRNVADVRDRFTAIARTSLGFGESLPLDTDGTDFQQLWETGLANFLAHGAERKILYWTGHGVHRTDQGYFLACSDSWASGEFAPERAVSLTGLVDRILRSDHETDTLLIIDACSSHTQLPAALRHALSLEQASVARARQTRQAGFAVIGTSGVDARIPEGRWVRWLEEALAKPDFVAPDHARPFEPSALYLPLPYLRDAVDAEAAASGLDEPEQRPGYTEVRSLPNSFLDNPHFQDSERRVYTPAVLVKRKPWVEAEQFGLEEGSHLSRHFAGRHHALGRIVRWMDTHPKGLLAVTGLAGTGKTALLGRLAVTSALEPREALRSDLPPSTLPRTGTIHAALSCRGQSVHSLITALWDVLAHIEGMGPRPEGAVTPESCCTAVDQLVSRAGSLNLLFDALDEALPDQAHDIARHLLNPLSALPGVRLVVGTRPQPRRRTTAPTEEESLLDTLNQSVRPVVLGDDDEARRSIAGMALSVLATEGSPYQGRARDDDRDWTARLIASHSHGSFLVARLTATELARRPRVVTEAELSSWMGSGGMDLHRRLHEEVGHLVSQRGAERAHEVLRALAVIQGNGLPPGKVWLSLANALRDEGGPELALGDLQRVCRTAGGGIIAAQRAPRADGTVHTTYQLAHPSYGEFFLTGARLDTQTAHQKVVTALRARTGGDWSRADEYTVDYLGAHAAQTGRGELHALFEDVDFLLHTNPDVMLPLAATLARDCDGAALYGRVGGDFRQSPSPLTAEALLSRRALLRATAFVSHRDATYRALAGTDAFLPWQEYWTDMRPDPLEWRRAAPLGGARTLSWRAGTGAAELTAGDTLTAGGRGEILVLNPQSGTRLLTRRTRDATGERGSALTEVREVGAGPHWTTIARDDQAIYFWHSGSRLPDHVYHWGGAVRALAAAQRASETVVVAADGQRMWMWSWKGGPRRHGTHLTDIRMMDAERLAALRMEPRLFVLVAGERARLFEVDRRTQGSRGLLPEGTDLGELGASAMAAAATAEPDHGPAPGQTGRAGRQRGWIAVADGSRIHVWSCETDPDAPVAPPTVRLVRRLDSSARGLAFGRHGDTLLLAGYEEVAVRVWAVEDPRREASFQLTAPRDKALAFEPGGRGLLAAADGSDIRMIDVVPALASGHVTRRRPSNQNAAVALAGAADGPPLLCRTWADQVLVSRPDLGAPASAPVTALAHPKPVRAVDAVRVAGGWTVAAAGKRTVRTWRLAEDLSVVAQHDLTLGGDAGEEAPSLRLVVDPDAARVRLYVPDGGRVVHASLPADASRGWRTGEPVWAGLRCRGVDARAMRDGTHWLAADAGGELRLWSHDKDRPREEHHLDSVRPAGLVLGELYDPEDAESFPLLAWDDGGVYVQDCSAGYDAPPERLPGELPKARSLVFAGPPERPVLLVSDDRMAPRVWDVRARTWLHAPGVPWRGYAVHATAAAPDPEGLVVALQGNDRCDLIRLPHAFFAGPPSTTDVR</sequence>
<dbReference type="InterPro" id="IPR007111">
    <property type="entry name" value="NACHT_NTPase"/>
</dbReference>
<dbReference type="InterPro" id="IPR011047">
    <property type="entry name" value="Quinoprotein_ADH-like_sf"/>
</dbReference>
<protein>
    <submittedName>
        <fullName evidence="3">NACHT domain-containing protein</fullName>
    </submittedName>
</protein>
<gene>
    <name evidence="3" type="ORF">ACFQZ6_07770</name>
</gene>
<dbReference type="InterPro" id="IPR015943">
    <property type="entry name" value="WD40/YVTN_repeat-like_dom_sf"/>
</dbReference>
<organism evidence="3 4">
    <name type="scientific">Streptomyces flavalbus</name>
    <dbReference type="NCBI Taxonomy" id="2665155"/>
    <lineage>
        <taxon>Bacteria</taxon>
        <taxon>Bacillati</taxon>
        <taxon>Actinomycetota</taxon>
        <taxon>Actinomycetes</taxon>
        <taxon>Kitasatosporales</taxon>
        <taxon>Streptomycetaceae</taxon>
        <taxon>Streptomyces</taxon>
    </lineage>
</organism>
<dbReference type="SUPFAM" id="SSF52540">
    <property type="entry name" value="P-loop containing nucleoside triphosphate hydrolases"/>
    <property type="match status" value="1"/>
</dbReference>
<dbReference type="SUPFAM" id="SSF50998">
    <property type="entry name" value="Quinoprotein alcohol dehydrogenase-like"/>
    <property type="match status" value="1"/>
</dbReference>
<dbReference type="Proteomes" id="UP001597023">
    <property type="component" value="Unassembled WGS sequence"/>
</dbReference>
<feature type="domain" description="NACHT" evidence="2">
    <location>
        <begin position="329"/>
        <end position="470"/>
    </location>
</feature>
<dbReference type="RefSeq" id="WP_381605973.1">
    <property type="nucleotide sequence ID" value="NZ_JBHTEB010000001.1"/>
</dbReference>
<reference evidence="4" key="1">
    <citation type="journal article" date="2019" name="Int. J. Syst. Evol. Microbiol.">
        <title>The Global Catalogue of Microorganisms (GCM) 10K type strain sequencing project: providing services to taxonomists for standard genome sequencing and annotation.</title>
        <authorList>
            <consortium name="The Broad Institute Genomics Platform"/>
            <consortium name="The Broad Institute Genome Sequencing Center for Infectious Disease"/>
            <person name="Wu L."/>
            <person name="Ma J."/>
        </authorList>
    </citation>
    <scope>NUCLEOTIDE SEQUENCE [LARGE SCALE GENOMIC DNA]</scope>
    <source>
        <strain evidence="4">CGMCC 4.7400</strain>
    </source>
</reference>
<dbReference type="Gene3D" id="2.130.10.10">
    <property type="entry name" value="YVTN repeat-like/Quinoprotein amine dehydrogenase"/>
    <property type="match status" value="1"/>
</dbReference>
<proteinExistence type="predicted"/>
<dbReference type="EMBL" id="JBHTEB010000001">
    <property type="protein sequence ID" value="MFD0314128.1"/>
    <property type="molecule type" value="Genomic_DNA"/>
</dbReference>
<evidence type="ECO:0000313" key="4">
    <source>
        <dbReference type="Proteomes" id="UP001597023"/>
    </source>
</evidence>
<name>A0ABW2W3Q8_9ACTN</name>
<dbReference type="PROSITE" id="PS50837">
    <property type="entry name" value="NACHT"/>
    <property type="match status" value="1"/>
</dbReference>
<dbReference type="InterPro" id="IPR027417">
    <property type="entry name" value="P-loop_NTPase"/>
</dbReference>
<comment type="caution">
    <text evidence="3">The sequence shown here is derived from an EMBL/GenBank/DDBJ whole genome shotgun (WGS) entry which is preliminary data.</text>
</comment>
<evidence type="ECO:0000259" key="2">
    <source>
        <dbReference type="PROSITE" id="PS50837"/>
    </source>
</evidence>
<keyword evidence="4" id="KW-1185">Reference proteome</keyword>
<accession>A0ABW2W3Q8</accession>
<evidence type="ECO:0000256" key="1">
    <source>
        <dbReference type="SAM" id="MobiDB-lite"/>
    </source>
</evidence>
<feature type="region of interest" description="Disordered" evidence="1">
    <location>
        <begin position="1034"/>
        <end position="1054"/>
    </location>
</feature>
<evidence type="ECO:0000313" key="3">
    <source>
        <dbReference type="EMBL" id="MFD0314128.1"/>
    </source>
</evidence>